<evidence type="ECO:0000313" key="2">
    <source>
        <dbReference type="Proteomes" id="UP001152592"/>
    </source>
</evidence>
<evidence type="ECO:0000313" key="1">
    <source>
        <dbReference type="EMBL" id="CAG8374109.1"/>
    </source>
</evidence>
<organism evidence="1 2">
    <name type="scientific">Penicillium salamii</name>
    <dbReference type="NCBI Taxonomy" id="1612424"/>
    <lineage>
        <taxon>Eukaryota</taxon>
        <taxon>Fungi</taxon>
        <taxon>Dikarya</taxon>
        <taxon>Ascomycota</taxon>
        <taxon>Pezizomycotina</taxon>
        <taxon>Eurotiomycetes</taxon>
        <taxon>Eurotiomycetidae</taxon>
        <taxon>Eurotiales</taxon>
        <taxon>Aspergillaceae</taxon>
        <taxon>Penicillium</taxon>
    </lineage>
</organism>
<name>A0A9W4J182_9EURO</name>
<gene>
    <name evidence="1" type="ORF">PSALAMII_LOCUS4965</name>
</gene>
<dbReference type="OrthoDB" id="92161at2759"/>
<accession>A0A9W4J182</accession>
<proteinExistence type="predicted"/>
<comment type="caution">
    <text evidence="1">The sequence shown here is derived from an EMBL/GenBank/DDBJ whole genome shotgun (WGS) entry which is preliminary data.</text>
</comment>
<dbReference type="Proteomes" id="UP001152592">
    <property type="component" value="Unassembled WGS sequence"/>
</dbReference>
<evidence type="ECO:0008006" key="3">
    <source>
        <dbReference type="Google" id="ProtNLM"/>
    </source>
</evidence>
<dbReference type="AlphaFoldDB" id="A0A9W4J182"/>
<reference evidence="1" key="1">
    <citation type="submission" date="2021-07" db="EMBL/GenBank/DDBJ databases">
        <authorList>
            <person name="Branca A.L. A."/>
        </authorList>
    </citation>
    <scope>NUCLEOTIDE SEQUENCE</scope>
</reference>
<protein>
    <recommendedName>
        <fullName evidence="3">F-box domain-containing protein</fullName>
    </recommendedName>
</protein>
<sequence>MSRLKSSPFKLLRTPWEKLPEYPVILLLRERTLQKIFQYLSIPDQVCLSLTCKELFGSFRTKIKHKTLDFPRLLRMRNPLLCVNTEFLSRNELLLRLENRRWAYCANCLKLHPRKEFPRHSLRTISGAILPQICWYSRSMPLYCTWLGYDMWIVLELSLTDTGRSCVLARHTIRMQATKDHLHVAEPCFACPHQDLSTLLRDDIEAHRANSYLLWSVPYKTLLSLAPEKEVLKVCPRCPTLITKYSISADMAGFWVIRDLGSCKRRTSRSWLDQSRLTGVNFWRNEIYWWRSEGMLLPRRSKEVLKSTNNIHGWWSIGYY</sequence>
<dbReference type="EMBL" id="CAJVPD010000229">
    <property type="protein sequence ID" value="CAG8374109.1"/>
    <property type="molecule type" value="Genomic_DNA"/>
</dbReference>